<feature type="region of interest" description="Disordered" evidence="1">
    <location>
        <begin position="532"/>
        <end position="556"/>
    </location>
</feature>
<dbReference type="Proteomes" id="UP000604825">
    <property type="component" value="Unassembled WGS sequence"/>
</dbReference>
<name>A0A811SQH2_9POAL</name>
<proteinExistence type="predicted"/>
<reference evidence="2" key="1">
    <citation type="submission" date="2020-10" db="EMBL/GenBank/DDBJ databases">
        <authorList>
            <person name="Han B."/>
            <person name="Lu T."/>
            <person name="Zhao Q."/>
            <person name="Huang X."/>
            <person name="Zhao Y."/>
        </authorList>
    </citation>
    <scope>NUCLEOTIDE SEQUENCE</scope>
</reference>
<evidence type="ECO:0000313" key="2">
    <source>
        <dbReference type="EMBL" id="CAD6342782.1"/>
    </source>
</evidence>
<evidence type="ECO:0000313" key="3">
    <source>
        <dbReference type="Proteomes" id="UP000604825"/>
    </source>
</evidence>
<protein>
    <submittedName>
        <fullName evidence="2">Uncharacterized protein</fullName>
    </submittedName>
</protein>
<accession>A0A811SQH2</accession>
<dbReference type="AlphaFoldDB" id="A0A811SQH2"/>
<organism evidence="2 3">
    <name type="scientific">Miscanthus lutarioriparius</name>
    <dbReference type="NCBI Taxonomy" id="422564"/>
    <lineage>
        <taxon>Eukaryota</taxon>
        <taxon>Viridiplantae</taxon>
        <taxon>Streptophyta</taxon>
        <taxon>Embryophyta</taxon>
        <taxon>Tracheophyta</taxon>
        <taxon>Spermatophyta</taxon>
        <taxon>Magnoliopsida</taxon>
        <taxon>Liliopsida</taxon>
        <taxon>Poales</taxon>
        <taxon>Poaceae</taxon>
        <taxon>PACMAD clade</taxon>
        <taxon>Panicoideae</taxon>
        <taxon>Andropogonodae</taxon>
        <taxon>Andropogoneae</taxon>
        <taxon>Saccharinae</taxon>
        <taxon>Miscanthus</taxon>
    </lineage>
</organism>
<gene>
    <name evidence="2" type="ORF">NCGR_LOCUS66879</name>
</gene>
<sequence>MTIPLSYFRWILEVKKALNCWFFSEADFVDLEDSQSDDVMYSQYVNDDSFGDKLSSDVEMSSEFYKYERIRALKRILSVALLAQSVSKFATVISSLSEAKKDVIRRYGFGSWLLFDKCFVPKKFSKWLASLVESKSGDLIVHRKVISLTTKSVNLVLGFPIGGTPYPSNYAAGRAIVLSMMDKTSLPQVSFFAEKLADDDLTDEVLTSQQELVSGCDVPNNLKASLLNVIEEHCKGYLTCIPIDLVSLGALPDDLKTMFSKLMNHVLKEFADYESSSDPHIASPKMAAATGNVNGFHQPHDSQVNVEKVERADLIAPLVGTQFGGHSVMGVVPGSSSKCVPSFSKKQVTFGLAIPPNGLSQPDDLFHKSVHRGHLVGKSSSQSVPAHVVNDVIPIAKDHDSDVLAGEFKFLDHFTTAPIVMQTLPFSDDESPNITPKLSKKLPPIFQLKSSSKAGSSIAAPVNVSSPEVTIVGSRSLSQKLRSMGKKSEILYNSIFQNSNSSVHTPRESVLKIGGHSSLILNQFAQSSSKSDFKISKSSTSGKVPLHGPRRTVKPSQYMGDEFEIERGKFKVSKS</sequence>
<keyword evidence="3" id="KW-1185">Reference proteome</keyword>
<dbReference type="EMBL" id="CAJGYO010000602">
    <property type="protein sequence ID" value="CAD6342782.1"/>
    <property type="molecule type" value="Genomic_DNA"/>
</dbReference>
<evidence type="ECO:0000256" key="1">
    <source>
        <dbReference type="SAM" id="MobiDB-lite"/>
    </source>
</evidence>
<comment type="caution">
    <text evidence="2">The sequence shown here is derived from an EMBL/GenBank/DDBJ whole genome shotgun (WGS) entry which is preliminary data.</text>
</comment>